<dbReference type="RefSeq" id="WP_379538944.1">
    <property type="nucleotide sequence ID" value="NZ_JBHSDR010000006.1"/>
</dbReference>
<keyword evidence="2" id="KW-1185">Reference proteome</keyword>
<name>A0ABV8RTC6_9SPHN</name>
<organism evidence="1 2">
    <name type="scientific">Novosphingobium tardum</name>
    <dbReference type="NCBI Taxonomy" id="1538021"/>
    <lineage>
        <taxon>Bacteria</taxon>
        <taxon>Pseudomonadati</taxon>
        <taxon>Pseudomonadota</taxon>
        <taxon>Alphaproteobacteria</taxon>
        <taxon>Sphingomonadales</taxon>
        <taxon>Sphingomonadaceae</taxon>
        <taxon>Novosphingobium</taxon>
    </lineage>
</organism>
<comment type="caution">
    <text evidence="1">The sequence shown here is derived from an EMBL/GenBank/DDBJ whole genome shotgun (WGS) entry which is preliminary data.</text>
</comment>
<evidence type="ECO:0000313" key="2">
    <source>
        <dbReference type="Proteomes" id="UP001595828"/>
    </source>
</evidence>
<protein>
    <submittedName>
        <fullName evidence="1">Uncharacterized protein</fullName>
    </submittedName>
</protein>
<sequence>MTEQTGQVSLPELMRQVTNQMIEQGVPAPEMVSAMVGAAIDLSRSLLGNLATSNYFAKIAVMLDEELHFGE</sequence>
<gene>
    <name evidence="1" type="ORF">ACFO0A_10435</name>
</gene>
<dbReference type="EMBL" id="JBHSDR010000006">
    <property type="protein sequence ID" value="MFC4295471.1"/>
    <property type="molecule type" value="Genomic_DNA"/>
</dbReference>
<evidence type="ECO:0000313" key="1">
    <source>
        <dbReference type="EMBL" id="MFC4295471.1"/>
    </source>
</evidence>
<accession>A0ABV8RTC6</accession>
<reference evidence="2" key="1">
    <citation type="journal article" date="2019" name="Int. J. Syst. Evol. Microbiol.">
        <title>The Global Catalogue of Microorganisms (GCM) 10K type strain sequencing project: providing services to taxonomists for standard genome sequencing and annotation.</title>
        <authorList>
            <consortium name="The Broad Institute Genomics Platform"/>
            <consortium name="The Broad Institute Genome Sequencing Center for Infectious Disease"/>
            <person name="Wu L."/>
            <person name="Ma J."/>
        </authorList>
    </citation>
    <scope>NUCLEOTIDE SEQUENCE [LARGE SCALE GENOMIC DNA]</scope>
    <source>
        <strain evidence="2">CGMCC 1.12989</strain>
    </source>
</reference>
<dbReference type="Proteomes" id="UP001595828">
    <property type="component" value="Unassembled WGS sequence"/>
</dbReference>
<proteinExistence type="predicted"/>